<reference evidence="1" key="1">
    <citation type="submission" date="2022-10" db="EMBL/GenBank/DDBJ databases">
        <title>The complete genomes of actinobacterial strains from the NBC collection.</title>
        <authorList>
            <person name="Joergensen T.S."/>
            <person name="Alvarez Arevalo M."/>
            <person name="Sterndorff E.B."/>
            <person name="Faurdal D."/>
            <person name="Vuksanovic O."/>
            <person name="Mourched A.-S."/>
            <person name="Charusanti P."/>
            <person name="Shaw S."/>
            <person name="Blin K."/>
            <person name="Weber T."/>
        </authorList>
    </citation>
    <scope>NUCLEOTIDE SEQUENCE</scope>
    <source>
        <strain evidence="1">NBC_00003</strain>
    </source>
</reference>
<accession>A0AAU2UW55</accession>
<evidence type="ECO:0000313" key="1">
    <source>
        <dbReference type="EMBL" id="WTW59188.1"/>
    </source>
</evidence>
<proteinExistence type="predicted"/>
<organism evidence="1">
    <name type="scientific">Streptomyces sp. NBC_00003</name>
    <dbReference type="NCBI Taxonomy" id="2903608"/>
    <lineage>
        <taxon>Bacteria</taxon>
        <taxon>Bacillati</taxon>
        <taxon>Actinomycetota</taxon>
        <taxon>Actinomycetes</taxon>
        <taxon>Kitasatosporales</taxon>
        <taxon>Streptomycetaceae</taxon>
        <taxon>Streptomyces</taxon>
    </lineage>
</organism>
<sequence length="97" mass="10037">MALLPHTAAVLKHHWALACALAVLAVAGAASVLSARAVFGRTDTLAAAQGARPYRRYLAEAYAEGVAVGEEAVRTSTPAEISTRGLAGRPIVLLCVR</sequence>
<gene>
    <name evidence="1" type="ORF">OG549_00130</name>
</gene>
<dbReference type="EMBL" id="CP108318">
    <property type="protein sequence ID" value="WTW59188.1"/>
    <property type="molecule type" value="Genomic_DNA"/>
</dbReference>
<protein>
    <submittedName>
        <fullName evidence="1">Uncharacterized protein</fullName>
    </submittedName>
</protein>
<dbReference type="AlphaFoldDB" id="A0AAU2UW55"/>
<name>A0AAU2UW55_9ACTN</name>